<comment type="caution">
    <text evidence="2">The sequence shown here is derived from an EMBL/GenBank/DDBJ whole genome shotgun (WGS) entry which is preliminary data.</text>
</comment>
<feature type="compositionally biased region" description="Pro residues" evidence="1">
    <location>
        <begin position="77"/>
        <end position="87"/>
    </location>
</feature>
<reference evidence="2 3" key="1">
    <citation type="submission" date="2019-09" db="EMBL/GenBank/DDBJ databases">
        <title>Draft genome sequence of the thermophilic Saccharopolyspora hirsuta VKM Ac-666T.</title>
        <authorList>
            <person name="Lobastova T.G."/>
            <person name="Fokina V."/>
            <person name="Bragin E.Y."/>
            <person name="Shtratnikova V.Y."/>
            <person name="Starodumova I.P."/>
            <person name="Tarlachkov S.V."/>
            <person name="Donova M.V."/>
        </authorList>
    </citation>
    <scope>NUCLEOTIDE SEQUENCE [LARGE SCALE GENOMIC DNA]</scope>
    <source>
        <strain evidence="2 3">VKM Ac-666</strain>
    </source>
</reference>
<evidence type="ECO:0000313" key="2">
    <source>
        <dbReference type="EMBL" id="KAA5836998.1"/>
    </source>
</evidence>
<proteinExistence type="predicted"/>
<dbReference type="AlphaFoldDB" id="A0A5M7C9X3"/>
<name>A0A5M7C9X3_SACHI</name>
<accession>A0A5M7C9X3</accession>
<evidence type="ECO:0000256" key="1">
    <source>
        <dbReference type="SAM" id="MobiDB-lite"/>
    </source>
</evidence>
<feature type="compositionally biased region" description="Basic residues" evidence="1">
    <location>
        <begin position="110"/>
        <end position="120"/>
    </location>
</feature>
<feature type="region of interest" description="Disordered" evidence="1">
    <location>
        <begin position="110"/>
        <end position="130"/>
    </location>
</feature>
<gene>
    <name evidence="2" type="ORF">F1721_04000</name>
</gene>
<keyword evidence="3" id="KW-1185">Reference proteome</keyword>
<dbReference type="Proteomes" id="UP000323946">
    <property type="component" value="Unassembled WGS sequence"/>
</dbReference>
<evidence type="ECO:0000313" key="3">
    <source>
        <dbReference type="Proteomes" id="UP000323946"/>
    </source>
</evidence>
<protein>
    <submittedName>
        <fullName evidence="2">Uncharacterized protein</fullName>
    </submittedName>
</protein>
<organism evidence="2 3">
    <name type="scientific">Saccharopolyspora hirsuta</name>
    <dbReference type="NCBI Taxonomy" id="1837"/>
    <lineage>
        <taxon>Bacteria</taxon>
        <taxon>Bacillati</taxon>
        <taxon>Actinomycetota</taxon>
        <taxon>Actinomycetes</taxon>
        <taxon>Pseudonocardiales</taxon>
        <taxon>Pseudonocardiaceae</taxon>
        <taxon>Saccharopolyspora</taxon>
    </lineage>
</organism>
<sequence>MFWLQVSTLVLVNVLIASMLLIRPPRVQHGGAGDGALNVWQLIEEVETERQQQAASGRTPEVVRCPIAPDLAGAGPPGGPGVAPPRARPTAPRWVRICAMWRWRRWVRTGGRTQRHRRRTQLASRLPRCT</sequence>
<feature type="region of interest" description="Disordered" evidence="1">
    <location>
        <begin position="67"/>
        <end position="89"/>
    </location>
</feature>
<dbReference type="EMBL" id="VWPH01000002">
    <property type="protein sequence ID" value="KAA5836998.1"/>
    <property type="molecule type" value="Genomic_DNA"/>
</dbReference>